<comment type="caution">
    <text evidence="1">The sequence shown here is derived from an EMBL/GenBank/DDBJ whole genome shotgun (WGS) entry which is preliminary data.</text>
</comment>
<proteinExistence type="predicted"/>
<dbReference type="Proteomes" id="UP000533637">
    <property type="component" value="Unassembled WGS sequence"/>
</dbReference>
<dbReference type="Pfam" id="PF14054">
    <property type="entry name" value="DUF4249"/>
    <property type="match status" value="1"/>
</dbReference>
<accession>A0ABR6KFU1</accession>
<reference evidence="1 2" key="1">
    <citation type="submission" date="2020-08" db="EMBL/GenBank/DDBJ databases">
        <title>Genomic Encyclopedia of Type Strains, Phase IV (KMG-IV): sequencing the most valuable type-strain genomes for metagenomic binning, comparative biology and taxonomic classification.</title>
        <authorList>
            <person name="Goeker M."/>
        </authorList>
    </citation>
    <scope>NUCLEOTIDE SEQUENCE [LARGE SCALE GENOMIC DNA]</scope>
    <source>
        <strain evidence="1 2">DSM 102983</strain>
    </source>
</reference>
<evidence type="ECO:0008006" key="3">
    <source>
        <dbReference type="Google" id="ProtNLM"/>
    </source>
</evidence>
<dbReference type="InterPro" id="IPR025345">
    <property type="entry name" value="DUF4249"/>
</dbReference>
<sequence>MKYCILFILLSTLFPSCVKYVDLEHLRPESKLVLNSVVQTGYPLTATVTRTWFYTDNNPNVTIKDAKVSLYVNGQYLEDMLWYGGISEYNSIGYYFSDYVPSEGDKVRLEVRKEGFKEVSAECELPVKPELLKVEIVSERSNDDLYGSSYNYRTICKTTFKDDPEEGDCYLVRVARGSPEREYDFEKEEWGYPGTYSWREISVDYVYEPVFKDKITILDELFGNADWLSGYNGRPFSDELINGMEYSLKLGIGHSDYPSSQSPDKDSDNTPPSYMKVYLYTLSKPYYQYLMALAELDDHSVNNDLMDAGLAEPVRVTSNIIGGSGILGAASVDTITVEIPYGL</sequence>
<protein>
    <recommendedName>
        <fullName evidence="3">DUF4249 domain-containing protein</fullName>
    </recommendedName>
</protein>
<dbReference type="EMBL" id="JACHOC010000001">
    <property type="protein sequence ID" value="MBB4620358.1"/>
    <property type="molecule type" value="Genomic_DNA"/>
</dbReference>
<keyword evidence="2" id="KW-1185">Reference proteome</keyword>
<organism evidence="1 2">
    <name type="scientific">Parabacteroides faecis</name>
    <dbReference type="NCBI Taxonomy" id="1217282"/>
    <lineage>
        <taxon>Bacteria</taxon>
        <taxon>Pseudomonadati</taxon>
        <taxon>Bacteroidota</taxon>
        <taxon>Bacteroidia</taxon>
        <taxon>Bacteroidales</taxon>
        <taxon>Tannerellaceae</taxon>
        <taxon>Parabacteroides</taxon>
    </lineage>
</organism>
<name>A0ABR6KFU1_9BACT</name>
<gene>
    <name evidence="1" type="ORF">GGQ57_000232</name>
</gene>
<dbReference type="RefSeq" id="WP_183668417.1">
    <property type="nucleotide sequence ID" value="NZ_BMPB01000006.1"/>
</dbReference>
<evidence type="ECO:0000313" key="2">
    <source>
        <dbReference type="Proteomes" id="UP000533637"/>
    </source>
</evidence>
<evidence type="ECO:0000313" key="1">
    <source>
        <dbReference type="EMBL" id="MBB4620358.1"/>
    </source>
</evidence>